<sequence>IIEPSGTEMVDVAKKIKKEFSKIKENIVKEISVDEFVRVLPAGESHIVESGLGEHASE</sequence>
<comment type="caution">
    <text evidence="1">The sequence shown here is derived from an EMBL/GenBank/DDBJ whole genome shotgun (WGS) entry which is preliminary data.</text>
</comment>
<organism evidence="1">
    <name type="scientific">marine sediment metagenome</name>
    <dbReference type="NCBI Taxonomy" id="412755"/>
    <lineage>
        <taxon>unclassified sequences</taxon>
        <taxon>metagenomes</taxon>
        <taxon>ecological metagenomes</taxon>
    </lineage>
</organism>
<accession>A0A0F9K272</accession>
<gene>
    <name evidence="1" type="ORF">LCGC14_1383540</name>
</gene>
<dbReference type="AlphaFoldDB" id="A0A0F9K272"/>
<evidence type="ECO:0000313" key="1">
    <source>
        <dbReference type="EMBL" id="KKM76108.1"/>
    </source>
</evidence>
<proteinExistence type="predicted"/>
<reference evidence="1" key="1">
    <citation type="journal article" date="2015" name="Nature">
        <title>Complex archaea that bridge the gap between prokaryotes and eukaryotes.</title>
        <authorList>
            <person name="Spang A."/>
            <person name="Saw J.H."/>
            <person name="Jorgensen S.L."/>
            <person name="Zaremba-Niedzwiedzka K."/>
            <person name="Martijn J."/>
            <person name="Lind A.E."/>
            <person name="van Eijk R."/>
            <person name="Schleper C."/>
            <person name="Guy L."/>
            <person name="Ettema T.J."/>
        </authorList>
    </citation>
    <scope>NUCLEOTIDE SEQUENCE</scope>
</reference>
<name>A0A0F9K272_9ZZZZ</name>
<protein>
    <submittedName>
        <fullName evidence="1">Uncharacterized protein</fullName>
    </submittedName>
</protein>
<feature type="non-terminal residue" evidence="1">
    <location>
        <position position="1"/>
    </location>
</feature>
<dbReference type="EMBL" id="LAZR01008865">
    <property type="protein sequence ID" value="KKM76108.1"/>
    <property type="molecule type" value="Genomic_DNA"/>
</dbReference>